<evidence type="ECO:0000313" key="2">
    <source>
        <dbReference type="Proteomes" id="UP001212498"/>
    </source>
</evidence>
<dbReference type="Pfam" id="PF13189">
    <property type="entry name" value="Cytidylate_kin2"/>
    <property type="match status" value="1"/>
</dbReference>
<accession>A0ABT4TB47</accession>
<keyword evidence="2" id="KW-1185">Reference proteome</keyword>
<evidence type="ECO:0000313" key="1">
    <source>
        <dbReference type="EMBL" id="MDA0646711.1"/>
    </source>
</evidence>
<proteinExistence type="predicted"/>
<dbReference type="EMBL" id="JAPNUD010000218">
    <property type="protein sequence ID" value="MDA0646711.1"/>
    <property type="molecule type" value="Genomic_DNA"/>
</dbReference>
<name>A0ABT4TB47_9ACTN</name>
<protein>
    <submittedName>
        <fullName evidence="1">Cytidylate kinase-like family protein</fullName>
    </submittedName>
</protein>
<comment type="caution">
    <text evidence="1">The sequence shown here is derived from an EMBL/GenBank/DDBJ whole genome shotgun (WGS) entry which is preliminary data.</text>
</comment>
<organism evidence="1 2">
    <name type="scientific">Nonomuraea ferruginea</name>
    <dbReference type="NCBI Taxonomy" id="46174"/>
    <lineage>
        <taxon>Bacteria</taxon>
        <taxon>Bacillati</taxon>
        <taxon>Actinomycetota</taxon>
        <taxon>Actinomycetes</taxon>
        <taxon>Streptosporangiales</taxon>
        <taxon>Streptosporangiaceae</taxon>
        <taxon>Nonomuraea</taxon>
    </lineage>
</organism>
<reference evidence="1 2" key="1">
    <citation type="submission" date="2022-11" db="EMBL/GenBank/DDBJ databases">
        <title>Nonomuraea corallina sp. nov., a new species of the genus Nonomuraea isolated from sea side sediment in Thai sea.</title>
        <authorList>
            <person name="Ngamcharungchit C."/>
            <person name="Matsumoto A."/>
            <person name="Suriyachadkun C."/>
            <person name="Panbangred W."/>
            <person name="Inahashi Y."/>
            <person name="Intra B."/>
        </authorList>
    </citation>
    <scope>NUCLEOTIDE SEQUENCE [LARGE SCALE GENOMIC DNA]</scope>
    <source>
        <strain evidence="1 2">DSM 43553</strain>
    </source>
</reference>
<dbReference type="RefSeq" id="WP_219551088.1">
    <property type="nucleotide sequence ID" value="NZ_BAABFD010000003.1"/>
</dbReference>
<dbReference type="Proteomes" id="UP001212498">
    <property type="component" value="Unassembled WGS sequence"/>
</dbReference>
<sequence>MRVVTISATYGTAGHQVGPAVAERLGVPFVDRAIPGAVAGELGCTLEEALTYDDRAEHGLGRLLSGTLRLPTVTFGGVDMYVPGPLPHAPEEFVRRTEQVLRDTARTQGGVFLGRAGAIVLADLPGALHVRLDAPLERRVRQAARLGATTEREARKVIEDNDRARNAYVRHFYRADPSDCCLYHLVIDSTVLPVPVCADMIVMAAEALA</sequence>
<gene>
    <name evidence="1" type="ORF">OUY24_39315</name>
</gene>